<protein>
    <submittedName>
        <fullName evidence="1">Uncharacterized protein</fullName>
    </submittedName>
</protein>
<dbReference type="EMBL" id="JYFE01000064">
    <property type="protein sequence ID" value="KIT14759.1"/>
    <property type="molecule type" value="Genomic_DNA"/>
</dbReference>
<dbReference type="AlphaFoldDB" id="A0A0D1EAN0"/>
<accession>A0A0D1EAN0</accession>
<dbReference type="Proteomes" id="UP000032232">
    <property type="component" value="Unassembled WGS sequence"/>
</dbReference>
<reference evidence="1 2" key="1">
    <citation type="submission" date="2015-02" db="EMBL/GenBank/DDBJ databases">
        <title>Genome Sequence of Jannaschia aquimarina DSM28248, a member of the Roseobacter clade.</title>
        <authorList>
            <person name="Voget S."/>
            <person name="Daniel R."/>
        </authorList>
    </citation>
    <scope>NUCLEOTIDE SEQUENCE [LARGE SCALE GENOMIC DNA]</scope>
    <source>
        <strain evidence="1 2">GSW-M26</strain>
    </source>
</reference>
<name>A0A0D1EAN0_9RHOB</name>
<evidence type="ECO:0000313" key="1">
    <source>
        <dbReference type="EMBL" id="KIT14759.1"/>
    </source>
</evidence>
<sequence>MFELAGWGEVFVLCGCNGKSQQDNIRLVIAANYPYIYF</sequence>
<comment type="caution">
    <text evidence="1">The sequence shown here is derived from an EMBL/GenBank/DDBJ whole genome shotgun (WGS) entry which is preliminary data.</text>
</comment>
<evidence type="ECO:0000313" key="2">
    <source>
        <dbReference type="Proteomes" id="UP000032232"/>
    </source>
</evidence>
<proteinExistence type="predicted"/>
<keyword evidence="2" id="KW-1185">Reference proteome</keyword>
<dbReference type="PATRIC" id="fig|935700.4.peg.3628"/>
<gene>
    <name evidence="1" type="ORF">jaqu_35200</name>
</gene>
<organism evidence="1 2">
    <name type="scientific">Jannaschia aquimarina</name>
    <dbReference type="NCBI Taxonomy" id="935700"/>
    <lineage>
        <taxon>Bacteria</taxon>
        <taxon>Pseudomonadati</taxon>
        <taxon>Pseudomonadota</taxon>
        <taxon>Alphaproteobacteria</taxon>
        <taxon>Rhodobacterales</taxon>
        <taxon>Roseobacteraceae</taxon>
        <taxon>Jannaschia</taxon>
    </lineage>
</organism>